<name>A0A821TCW4_9NEOP</name>
<feature type="region of interest" description="Disordered" evidence="1">
    <location>
        <begin position="1"/>
        <end position="28"/>
    </location>
</feature>
<evidence type="ECO:0000313" key="2">
    <source>
        <dbReference type="EMBL" id="CAF4872205.1"/>
    </source>
</evidence>
<gene>
    <name evidence="2" type="ORF">PMACD_LOCUS8866</name>
</gene>
<protein>
    <submittedName>
        <fullName evidence="2">Uncharacterized protein</fullName>
    </submittedName>
</protein>
<feature type="region of interest" description="Disordered" evidence="1">
    <location>
        <begin position="55"/>
        <end position="77"/>
    </location>
</feature>
<feature type="compositionally biased region" description="Polar residues" evidence="1">
    <location>
        <begin position="101"/>
        <end position="114"/>
    </location>
</feature>
<feature type="compositionally biased region" description="Basic and acidic residues" evidence="1">
    <location>
        <begin position="57"/>
        <end position="67"/>
    </location>
</feature>
<sequence>MAGQCSLDRTLQKTDSDSKVSRPPTRHAPHIHIYKYNRVIIELLTTGTNSALALDNNHNKSDLKKNAEYNAQRDTSRSKRIKYVVNKLVPSEEEIILNEPPRSTNNTKMQKIQQ</sequence>
<keyword evidence="3" id="KW-1185">Reference proteome</keyword>
<dbReference type="AlphaFoldDB" id="A0A821TCW4"/>
<feature type="compositionally biased region" description="Basic and acidic residues" evidence="1">
    <location>
        <begin position="10"/>
        <end position="20"/>
    </location>
</feature>
<comment type="caution">
    <text evidence="2">The sequence shown here is derived from an EMBL/GenBank/DDBJ whole genome shotgun (WGS) entry which is preliminary data.</text>
</comment>
<reference evidence="2" key="1">
    <citation type="submission" date="2021-02" db="EMBL/GenBank/DDBJ databases">
        <authorList>
            <person name="Steward A R."/>
        </authorList>
    </citation>
    <scope>NUCLEOTIDE SEQUENCE</scope>
</reference>
<dbReference type="EMBL" id="CAJOBZ010000023">
    <property type="protein sequence ID" value="CAF4872205.1"/>
    <property type="molecule type" value="Genomic_DNA"/>
</dbReference>
<proteinExistence type="predicted"/>
<organism evidence="2 3">
    <name type="scientific">Pieris macdunnoughi</name>
    <dbReference type="NCBI Taxonomy" id="345717"/>
    <lineage>
        <taxon>Eukaryota</taxon>
        <taxon>Metazoa</taxon>
        <taxon>Ecdysozoa</taxon>
        <taxon>Arthropoda</taxon>
        <taxon>Hexapoda</taxon>
        <taxon>Insecta</taxon>
        <taxon>Pterygota</taxon>
        <taxon>Neoptera</taxon>
        <taxon>Endopterygota</taxon>
        <taxon>Lepidoptera</taxon>
        <taxon>Glossata</taxon>
        <taxon>Ditrysia</taxon>
        <taxon>Papilionoidea</taxon>
        <taxon>Pieridae</taxon>
        <taxon>Pierinae</taxon>
        <taxon>Pieris</taxon>
    </lineage>
</organism>
<evidence type="ECO:0000313" key="3">
    <source>
        <dbReference type="Proteomes" id="UP000663880"/>
    </source>
</evidence>
<evidence type="ECO:0000256" key="1">
    <source>
        <dbReference type="SAM" id="MobiDB-lite"/>
    </source>
</evidence>
<dbReference type="Proteomes" id="UP000663880">
    <property type="component" value="Unassembled WGS sequence"/>
</dbReference>
<feature type="region of interest" description="Disordered" evidence="1">
    <location>
        <begin position="95"/>
        <end position="114"/>
    </location>
</feature>
<accession>A0A821TCW4</accession>